<dbReference type="EMBL" id="CAFBPK010000023">
    <property type="protein sequence ID" value="CAB5026201.1"/>
    <property type="molecule type" value="Genomic_DNA"/>
</dbReference>
<name>A0A6J6YP79_9ZZZZ</name>
<proteinExistence type="predicted"/>
<evidence type="ECO:0000313" key="2">
    <source>
        <dbReference type="EMBL" id="CAB4345158.1"/>
    </source>
</evidence>
<sequence>MTEIGWKFPSNGGGQIEGFNNSSIDTFIGNRVFSLVREAIQNSLDVRVDITKPVLVCFSLDEVDATRVPEVTTLASFLKLALEREKINTNNEQALKFYANAILRVQSNKVALLGIHDSNTTGLEGPTVDITEEKPGSWLGLVKGAGLTVKKAADAAGSFGHGSKAPIGVSQLRTVFYFTKILNDAGVEENRFQGKSILQSMVYGSETTQGTGYYGHQEKLLPIVNNAIPDWANKVREKHSPGIGTSIYVPFPNLTSEGEDFWRQVKLSVLTNFYQAISLGMLDVKLGDTEVITSSNVERIFDLALDGINDFDKEFLDRIEGEIASAITMRANESDVKGHLSIEGFEADWFIRIGESVERKAVGISRNGMLITRHAPKLQQFVGTQPFDMVVSVLPGEGSALLRRLENPEHNAFQFDRIESPDERKVIQKKYEKFASEVKKIILEHAAVSTDSEAFVDDFDEFFKAGENSASKDGGEEVPIPKIEIGRTWKPRPQEGEIVASDDEDDTDFGRGLTGGEGARIRKGGNIPDDTGSEPIGGRKAGGRRVKNLRVVRESSDSNLARISFTPVGQGSYRFQLYRSGDSQRQAIQVRLPKATSEWQDWIARPADHSMRRVSLILELDGSDFEYAFEGLMIDAK</sequence>
<organism evidence="3">
    <name type="scientific">freshwater metagenome</name>
    <dbReference type="NCBI Taxonomy" id="449393"/>
    <lineage>
        <taxon>unclassified sequences</taxon>
        <taxon>metagenomes</taxon>
        <taxon>ecological metagenomes</taxon>
    </lineage>
</organism>
<gene>
    <name evidence="3" type="ORF">UFOPK3037_01320</name>
    <name evidence="2" type="ORF">UFOPK3925_01505</name>
    <name evidence="4" type="ORF">UFOPK4097_01247</name>
</gene>
<evidence type="ECO:0000313" key="4">
    <source>
        <dbReference type="EMBL" id="CAB5026201.1"/>
    </source>
</evidence>
<evidence type="ECO:0000256" key="1">
    <source>
        <dbReference type="SAM" id="MobiDB-lite"/>
    </source>
</evidence>
<reference evidence="3" key="1">
    <citation type="submission" date="2020-05" db="EMBL/GenBank/DDBJ databases">
        <authorList>
            <person name="Chiriac C."/>
            <person name="Salcher M."/>
            <person name="Ghai R."/>
            <person name="Kavagutti S V."/>
        </authorList>
    </citation>
    <scope>NUCLEOTIDE SEQUENCE</scope>
</reference>
<evidence type="ECO:0000313" key="3">
    <source>
        <dbReference type="EMBL" id="CAB4811222.1"/>
    </source>
</evidence>
<protein>
    <submittedName>
        <fullName evidence="3">Unannotated protein</fullName>
    </submittedName>
</protein>
<dbReference type="EMBL" id="CAESAD010000017">
    <property type="protein sequence ID" value="CAB4345158.1"/>
    <property type="molecule type" value="Genomic_DNA"/>
</dbReference>
<accession>A0A6J6YP79</accession>
<dbReference type="EMBL" id="CAFAAO010000020">
    <property type="protein sequence ID" value="CAB4811222.1"/>
    <property type="molecule type" value="Genomic_DNA"/>
</dbReference>
<dbReference type="AlphaFoldDB" id="A0A6J6YP79"/>
<feature type="region of interest" description="Disordered" evidence="1">
    <location>
        <begin position="499"/>
        <end position="542"/>
    </location>
</feature>